<organism evidence="1 2">
    <name type="scientific">Tropicimonas isoalkanivorans</name>
    <dbReference type="NCBI Taxonomy" id="441112"/>
    <lineage>
        <taxon>Bacteria</taxon>
        <taxon>Pseudomonadati</taxon>
        <taxon>Pseudomonadota</taxon>
        <taxon>Alphaproteobacteria</taxon>
        <taxon>Rhodobacterales</taxon>
        <taxon>Roseobacteraceae</taxon>
        <taxon>Tropicimonas</taxon>
    </lineage>
</organism>
<reference evidence="1 2" key="1">
    <citation type="submission" date="2016-10" db="EMBL/GenBank/DDBJ databases">
        <authorList>
            <person name="de Groot N.N."/>
        </authorList>
    </citation>
    <scope>NUCLEOTIDE SEQUENCE [LARGE SCALE GENOMIC DNA]</scope>
    <source>
        <strain evidence="1 2">DSM 19548</strain>
    </source>
</reference>
<dbReference type="STRING" id="441112.SAMN04488094_101700"/>
<gene>
    <name evidence="1" type="ORF">SAMN04488094_101700</name>
</gene>
<name>A0A1I1EF54_9RHOB</name>
<accession>A0A1I1EF54</accession>
<sequence>MSTSAPELRRKLTLEALDRVADGAGGFRTTWVVLGTVWAEVKAGTGRETEAEFLTLSTVPYRITVRSAPPGAPSRPKPDQRFREGNRVFRILAVADADVRGKYLTCFTREEEVSA</sequence>
<keyword evidence="2" id="KW-1185">Reference proteome</keyword>
<evidence type="ECO:0000313" key="2">
    <source>
        <dbReference type="Proteomes" id="UP000198728"/>
    </source>
</evidence>
<proteinExistence type="predicted"/>
<dbReference type="Gene3D" id="2.40.10.270">
    <property type="entry name" value="Bacteriophage SPP1 head-tail adaptor protein"/>
    <property type="match status" value="1"/>
</dbReference>
<dbReference type="Proteomes" id="UP000198728">
    <property type="component" value="Unassembled WGS sequence"/>
</dbReference>
<dbReference type="RefSeq" id="WP_093359247.1">
    <property type="nucleotide sequence ID" value="NZ_FOLG01000001.1"/>
</dbReference>
<dbReference type="AlphaFoldDB" id="A0A1I1EF54"/>
<evidence type="ECO:0000313" key="1">
    <source>
        <dbReference type="EMBL" id="SFB83573.1"/>
    </source>
</evidence>
<protein>
    <submittedName>
        <fullName evidence="1">Head-tail adaptor</fullName>
    </submittedName>
</protein>
<dbReference type="EMBL" id="FOLG01000001">
    <property type="protein sequence ID" value="SFB83573.1"/>
    <property type="molecule type" value="Genomic_DNA"/>
</dbReference>
<dbReference type="InterPro" id="IPR008767">
    <property type="entry name" value="Phage_SPP1_head-tail_adaptor"/>
</dbReference>
<dbReference type="InterPro" id="IPR038666">
    <property type="entry name" value="SSP1_head-tail_sf"/>
</dbReference>
<dbReference type="OrthoDB" id="7570189at2"/>
<dbReference type="Pfam" id="PF05521">
    <property type="entry name" value="Phage_HCP"/>
    <property type="match status" value="1"/>
</dbReference>